<protein>
    <submittedName>
        <fullName evidence="1">Uncharacterized protein</fullName>
    </submittedName>
</protein>
<reference evidence="1 2" key="1">
    <citation type="journal article" date="2022" name="Front. Microbiol.">
        <title>High genomic differentiation and limited gene flow indicate recent cryptic speciation within the genus Laspinema (cyanobacteria).</title>
        <authorList>
            <person name="Stanojkovic A."/>
            <person name="Skoupy S."/>
            <person name="Skaloud P."/>
            <person name="Dvorak P."/>
        </authorList>
    </citation>
    <scope>NUCLEOTIDE SEQUENCE [LARGE SCALE GENOMIC DNA]</scope>
    <source>
        <strain evidence="1 2">D2a</strain>
    </source>
</reference>
<dbReference type="EMBL" id="JAMXFF010000001">
    <property type="protein sequence ID" value="MCT7964783.1"/>
    <property type="molecule type" value="Genomic_DNA"/>
</dbReference>
<evidence type="ECO:0000313" key="2">
    <source>
        <dbReference type="Proteomes" id="UP001525890"/>
    </source>
</evidence>
<dbReference type="Proteomes" id="UP001525890">
    <property type="component" value="Unassembled WGS sequence"/>
</dbReference>
<proteinExistence type="predicted"/>
<organism evidence="1 2">
    <name type="scientific">Laspinema palackyanum D2a</name>
    <dbReference type="NCBI Taxonomy" id="2953684"/>
    <lineage>
        <taxon>Bacteria</taxon>
        <taxon>Bacillati</taxon>
        <taxon>Cyanobacteriota</taxon>
        <taxon>Cyanophyceae</taxon>
        <taxon>Oscillatoriophycideae</taxon>
        <taxon>Oscillatoriales</taxon>
        <taxon>Laspinemataceae</taxon>
        <taxon>Laspinema</taxon>
        <taxon>Laspinema palackyanum</taxon>
    </lineage>
</organism>
<keyword evidence="2" id="KW-1185">Reference proteome</keyword>
<sequence length="69" mass="7903">MSHSLSMSDNELAKMTELLELAKITEQQMKELADLTLEIDQKYEKRLAEIRVAEKMQTIPVPSPWQGEG</sequence>
<dbReference type="RefSeq" id="WP_368004542.1">
    <property type="nucleotide sequence ID" value="NZ_JAMXFF010000001.1"/>
</dbReference>
<gene>
    <name evidence="1" type="ORF">NG799_00380</name>
</gene>
<accession>A0ABT2MJ92</accession>
<name>A0ABT2MJ92_9CYAN</name>
<comment type="caution">
    <text evidence="1">The sequence shown here is derived from an EMBL/GenBank/DDBJ whole genome shotgun (WGS) entry which is preliminary data.</text>
</comment>
<evidence type="ECO:0000313" key="1">
    <source>
        <dbReference type="EMBL" id="MCT7964783.1"/>
    </source>
</evidence>